<keyword evidence="1" id="KW-0472">Membrane</keyword>
<dbReference type="InterPro" id="IPR005625">
    <property type="entry name" value="PepSY-ass_TM"/>
</dbReference>
<feature type="transmembrane region" description="Helical" evidence="1">
    <location>
        <begin position="363"/>
        <end position="384"/>
    </location>
</feature>
<protein>
    <submittedName>
        <fullName evidence="2">PepSY-associated TM helix domain-containing protein</fullName>
    </submittedName>
</protein>
<comment type="caution">
    <text evidence="2">The sequence shown here is derived from an EMBL/GenBank/DDBJ whole genome shotgun (WGS) entry which is preliminary data.</text>
</comment>
<keyword evidence="1" id="KW-1133">Transmembrane helix</keyword>
<accession>A0ABT8LIF8</accession>
<feature type="transmembrane region" description="Helical" evidence="1">
    <location>
        <begin position="160"/>
        <end position="180"/>
    </location>
</feature>
<proteinExistence type="predicted"/>
<feature type="transmembrane region" description="Helical" evidence="1">
    <location>
        <begin position="210"/>
        <end position="233"/>
    </location>
</feature>
<evidence type="ECO:0000313" key="2">
    <source>
        <dbReference type="EMBL" id="MDN5217313.1"/>
    </source>
</evidence>
<name>A0ABT8LIF8_9BACT</name>
<dbReference type="Proteomes" id="UP001172083">
    <property type="component" value="Unassembled WGS sequence"/>
</dbReference>
<dbReference type="RefSeq" id="WP_346762650.1">
    <property type="nucleotide sequence ID" value="NZ_JAUJEB010000015.1"/>
</dbReference>
<dbReference type="PANTHER" id="PTHR34219">
    <property type="entry name" value="IRON-REGULATED INNER MEMBRANE PROTEIN-RELATED"/>
    <property type="match status" value="1"/>
</dbReference>
<evidence type="ECO:0000256" key="1">
    <source>
        <dbReference type="SAM" id="Phobius"/>
    </source>
</evidence>
<dbReference type="PANTHER" id="PTHR34219:SF3">
    <property type="entry name" value="BLL7967 PROTEIN"/>
    <property type="match status" value="1"/>
</dbReference>
<sequence>MTKAKKQGITLKKAIGKIHLWLGLGSGLVVFILGVTGCILVFEEEIRLLNGTSRIYKTVEDKGLSTLPPSQIMKKAKEAVPSERSMVYSIFKKQENAAVITWHYTPDPDNPNVRGQYLAITQDPYTGEILTIEDWNHDFWGTMFYLHTNLLLPPGIGSPITSYATLIFVVLMITGLVLWYPKSKKGFRQRFTVKWTASPKRLNYDLHNVFGFYMTWMAIFIAITGMIFGLSWFRNAVYYTTSGGETLDFYNGPQSKPPIDSSTIAISRQDNLVDSLVAATLAREKDLTEYSVNYPEREDDIINVSVFTKQGKTYFRHNEFAYDRYSGELLSSEYWQDHNAGERILHLNYAIHLGLIGGLPTKILAFLVSFIAASLPITGFYIWWGRKRKVKGESATSRKALTSANYKNDPKEVVKPIFSMKQDPNNP</sequence>
<dbReference type="EMBL" id="JAUJEB010000015">
    <property type="protein sequence ID" value="MDN5217313.1"/>
    <property type="molecule type" value="Genomic_DNA"/>
</dbReference>
<keyword evidence="3" id="KW-1185">Reference proteome</keyword>
<feature type="transmembrane region" description="Helical" evidence="1">
    <location>
        <begin position="20"/>
        <end position="42"/>
    </location>
</feature>
<evidence type="ECO:0000313" key="3">
    <source>
        <dbReference type="Proteomes" id="UP001172083"/>
    </source>
</evidence>
<gene>
    <name evidence="2" type="ORF">QQ020_34890</name>
</gene>
<keyword evidence="1" id="KW-0812">Transmembrane</keyword>
<organism evidence="2 3">
    <name type="scientific">Agaribacillus aureus</name>
    <dbReference type="NCBI Taxonomy" id="3051825"/>
    <lineage>
        <taxon>Bacteria</taxon>
        <taxon>Pseudomonadati</taxon>
        <taxon>Bacteroidota</taxon>
        <taxon>Cytophagia</taxon>
        <taxon>Cytophagales</taxon>
        <taxon>Splendidivirgaceae</taxon>
        <taxon>Agaribacillus</taxon>
    </lineage>
</organism>
<reference evidence="2" key="1">
    <citation type="submission" date="2023-06" db="EMBL/GenBank/DDBJ databases">
        <title>Genomic of Agaribacillus aureum.</title>
        <authorList>
            <person name="Wang G."/>
        </authorList>
    </citation>
    <scope>NUCLEOTIDE SEQUENCE</scope>
    <source>
        <strain evidence="2">BMA12</strain>
    </source>
</reference>
<dbReference type="Pfam" id="PF03929">
    <property type="entry name" value="PepSY_TM"/>
    <property type="match status" value="1"/>
</dbReference>